<dbReference type="PANTHER" id="PTHR15020:SF50">
    <property type="entry name" value="UPF0659 PROTEIN YMR090W"/>
    <property type="match status" value="1"/>
</dbReference>
<dbReference type="AlphaFoldDB" id="A0A0P0VGU2"/>
<dbReference type="InterPro" id="IPR016040">
    <property type="entry name" value="NAD(P)-bd_dom"/>
</dbReference>
<reference evidence="2 3" key="3">
    <citation type="journal article" date="2013" name="Rice">
        <title>Improvement of the Oryza sativa Nipponbare reference genome using next generation sequence and optical map data.</title>
        <authorList>
            <person name="Kawahara Y."/>
            <person name="de la Bastide M."/>
            <person name="Hamilton J.P."/>
            <person name="Kanamori H."/>
            <person name="McCombie W.R."/>
            <person name="Ouyang S."/>
            <person name="Schwartz D.C."/>
            <person name="Tanaka T."/>
            <person name="Wu J."/>
            <person name="Zhou S."/>
            <person name="Childs K.L."/>
            <person name="Davidson R.M."/>
            <person name="Lin H."/>
            <person name="Quesada-Ocampo L."/>
            <person name="Vaillancourt B."/>
            <person name="Sakai H."/>
            <person name="Lee S.S."/>
            <person name="Kim J."/>
            <person name="Numa H."/>
            <person name="Itoh T."/>
            <person name="Buell C.R."/>
            <person name="Matsumoto T."/>
        </authorList>
    </citation>
    <scope>NUCLEOTIDE SEQUENCE [LARGE SCALE GENOMIC DNA]</scope>
    <source>
        <strain evidence="3">cv. Nipponbare</strain>
    </source>
</reference>
<dbReference type="Gramene" id="Os02t0234500-02">
    <property type="protein sequence ID" value="Os02t0234500-02"/>
    <property type="gene ID" value="Os02g0234500"/>
</dbReference>
<evidence type="ECO:0000259" key="1">
    <source>
        <dbReference type="Pfam" id="PF13460"/>
    </source>
</evidence>
<evidence type="ECO:0000313" key="2">
    <source>
        <dbReference type="EMBL" id="BAS77808.1"/>
    </source>
</evidence>
<evidence type="ECO:0007829" key="4">
    <source>
        <dbReference type="PeptideAtlas" id="A0A0P0VGU2"/>
    </source>
</evidence>
<keyword evidence="4 5" id="KW-1267">Proteomics identification</keyword>
<proteinExistence type="evidence at protein level"/>
<reference evidence="2 3" key="2">
    <citation type="journal article" date="2013" name="Plant Cell Physiol.">
        <title>Rice Annotation Project Database (RAP-DB): an integrative and interactive database for rice genomics.</title>
        <authorList>
            <person name="Sakai H."/>
            <person name="Lee S.S."/>
            <person name="Tanaka T."/>
            <person name="Numa H."/>
            <person name="Kim J."/>
            <person name="Kawahara Y."/>
            <person name="Wakimoto H."/>
            <person name="Yang C.C."/>
            <person name="Iwamoto M."/>
            <person name="Abe T."/>
            <person name="Yamada Y."/>
            <person name="Muto A."/>
            <person name="Inokuchi H."/>
            <person name="Ikemura T."/>
            <person name="Matsumoto T."/>
            <person name="Sasaki T."/>
            <person name="Itoh T."/>
        </authorList>
    </citation>
    <scope>NUCLEOTIDE SEQUENCE [LARGE SCALE GENOMIC DNA]</scope>
    <source>
        <strain evidence="3">cv. Nipponbare</strain>
    </source>
</reference>
<gene>
    <name evidence="2" type="ordered locus">Os02g0234500</name>
    <name evidence="2" type="ORF">OSNPB_020234500</name>
</gene>
<evidence type="ECO:0000313" key="3">
    <source>
        <dbReference type="Proteomes" id="UP000059680"/>
    </source>
</evidence>
<dbReference type="EMBL" id="AP014958">
    <property type="protein sequence ID" value="BAS77808.1"/>
    <property type="molecule type" value="Genomic_DNA"/>
</dbReference>
<dbReference type="ExpressionAtlas" id="A0A0P0VGU2">
    <property type="expression patterns" value="baseline and differential"/>
</dbReference>
<dbReference type="Pfam" id="PF13460">
    <property type="entry name" value="NAD_binding_10"/>
    <property type="match status" value="1"/>
</dbReference>
<dbReference type="PANTHER" id="PTHR15020">
    <property type="entry name" value="FLAVIN REDUCTASE-RELATED"/>
    <property type="match status" value="1"/>
</dbReference>
<accession>A0A0P0VGU2</accession>
<evidence type="ECO:0007829" key="5">
    <source>
        <dbReference type="ProteomicsDB" id="A0A0P0VGU2"/>
    </source>
</evidence>
<feature type="non-terminal residue" evidence="2">
    <location>
        <position position="1"/>
    </location>
</feature>
<dbReference type="SUPFAM" id="SSF51735">
    <property type="entry name" value="NAD(P)-binding Rossmann-fold domains"/>
    <property type="match status" value="1"/>
</dbReference>
<reference evidence="3" key="1">
    <citation type="journal article" date="2005" name="Nature">
        <title>The map-based sequence of the rice genome.</title>
        <authorList>
            <consortium name="International rice genome sequencing project (IRGSP)"/>
            <person name="Matsumoto T."/>
            <person name="Wu J."/>
            <person name="Kanamori H."/>
            <person name="Katayose Y."/>
            <person name="Fujisawa M."/>
            <person name="Namiki N."/>
            <person name="Mizuno H."/>
            <person name="Yamamoto K."/>
            <person name="Antonio B.A."/>
            <person name="Baba T."/>
            <person name="Sakata K."/>
            <person name="Nagamura Y."/>
            <person name="Aoki H."/>
            <person name="Arikawa K."/>
            <person name="Arita K."/>
            <person name="Bito T."/>
            <person name="Chiden Y."/>
            <person name="Fujitsuka N."/>
            <person name="Fukunaka R."/>
            <person name="Hamada M."/>
            <person name="Harada C."/>
            <person name="Hayashi A."/>
            <person name="Hijishita S."/>
            <person name="Honda M."/>
            <person name="Hosokawa S."/>
            <person name="Ichikawa Y."/>
            <person name="Idonuma A."/>
            <person name="Iijima M."/>
            <person name="Ikeda M."/>
            <person name="Ikeno M."/>
            <person name="Ito K."/>
            <person name="Ito S."/>
            <person name="Ito T."/>
            <person name="Ito Y."/>
            <person name="Ito Y."/>
            <person name="Iwabuchi A."/>
            <person name="Kamiya K."/>
            <person name="Karasawa W."/>
            <person name="Kurita K."/>
            <person name="Katagiri S."/>
            <person name="Kikuta A."/>
            <person name="Kobayashi H."/>
            <person name="Kobayashi N."/>
            <person name="Machita K."/>
            <person name="Maehara T."/>
            <person name="Masukawa M."/>
            <person name="Mizubayashi T."/>
            <person name="Mukai Y."/>
            <person name="Nagasaki H."/>
            <person name="Nagata Y."/>
            <person name="Naito S."/>
            <person name="Nakashima M."/>
            <person name="Nakama Y."/>
            <person name="Nakamichi Y."/>
            <person name="Nakamura M."/>
            <person name="Meguro A."/>
            <person name="Negishi M."/>
            <person name="Ohta I."/>
            <person name="Ohta T."/>
            <person name="Okamoto M."/>
            <person name="Ono N."/>
            <person name="Saji S."/>
            <person name="Sakaguchi M."/>
            <person name="Sakai K."/>
            <person name="Shibata M."/>
            <person name="Shimokawa T."/>
            <person name="Song J."/>
            <person name="Takazaki Y."/>
            <person name="Terasawa K."/>
            <person name="Tsugane M."/>
            <person name="Tsuji K."/>
            <person name="Ueda S."/>
            <person name="Waki K."/>
            <person name="Yamagata H."/>
            <person name="Yamamoto M."/>
            <person name="Yamamoto S."/>
            <person name="Yamane H."/>
            <person name="Yoshiki S."/>
            <person name="Yoshihara R."/>
            <person name="Yukawa K."/>
            <person name="Zhong H."/>
            <person name="Yano M."/>
            <person name="Yuan Q."/>
            <person name="Ouyang S."/>
            <person name="Liu J."/>
            <person name="Jones K.M."/>
            <person name="Gansberger K."/>
            <person name="Moffat K."/>
            <person name="Hill J."/>
            <person name="Bera J."/>
            <person name="Fadrosh D."/>
            <person name="Jin S."/>
            <person name="Johri S."/>
            <person name="Kim M."/>
            <person name="Overton L."/>
            <person name="Reardon M."/>
            <person name="Tsitrin T."/>
            <person name="Vuong H."/>
            <person name="Weaver B."/>
            <person name="Ciecko A."/>
            <person name="Tallon L."/>
            <person name="Jackson J."/>
            <person name="Pai G."/>
            <person name="Aken S.V."/>
            <person name="Utterback T."/>
            <person name="Reidmuller S."/>
            <person name="Feldblyum T."/>
            <person name="Hsiao J."/>
            <person name="Zismann V."/>
            <person name="Iobst S."/>
            <person name="de Vazeille A.R."/>
            <person name="Buell C.R."/>
            <person name="Ying K."/>
            <person name="Li Y."/>
            <person name="Lu T."/>
            <person name="Huang Y."/>
            <person name="Zhao Q."/>
            <person name="Feng Q."/>
            <person name="Zhang L."/>
            <person name="Zhu J."/>
            <person name="Weng Q."/>
            <person name="Mu J."/>
            <person name="Lu Y."/>
            <person name="Fan D."/>
            <person name="Liu Y."/>
            <person name="Guan J."/>
            <person name="Zhang Y."/>
            <person name="Yu S."/>
            <person name="Liu X."/>
            <person name="Zhang Y."/>
            <person name="Hong G."/>
            <person name="Han B."/>
            <person name="Choisne N."/>
            <person name="Demange N."/>
            <person name="Orjeda G."/>
            <person name="Samain S."/>
            <person name="Cattolico L."/>
            <person name="Pelletier E."/>
            <person name="Couloux A."/>
            <person name="Segurens B."/>
            <person name="Wincker P."/>
            <person name="D'Hont A."/>
            <person name="Scarpelli C."/>
            <person name="Weissenbach J."/>
            <person name="Salanoubat M."/>
            <person name="Quetier F."/>
            <person name="Yu Y."/>
            <person name="Kim H.R."/>
            <person name="Rambo T."/>
            <person name="Currie J."/>
            <person name="Collura K."/>
            <person name="Luo M."/>
            <person name="Yang T."/>
            <person name="Ammiraju J.S.S."/>
            <person name="Engler F."/>
            <person name="Soderlund C."/>
            <person name="Wing R.A."/>
            <person name="Palmer L.E."/>
            <person name="de la Bastide M."/>
            <person name="Spiegel L."/>
            <person name="Nascimento L."/>
            <person name="Zutavern T."/>
            <person name="O'Shaughnessy A."/>
            <person name="Dike S."/>
            <person name="Dedhia N."/>
            <person name="Preston R."/>
            <person name="Balija V."/>
            <person name="McCombie W.R."/>
            <person name="Chow T."/>
            <person name="Chen H."/>
            <person name="Chung M."/>
            <person name="Chen C."/>
            <person name="Shaw J."/>
            <person name="Wu H."/>
            <person name="Hsiao K."/>
            <person name="Chao Y."/>
            <person name="Chu M."/>
            <person name="Cheng C."/>
            <person name="Hour A."/>
            <person name="Lee P."/>
            <person name="Lin S."/>
            <person name="Lin Y."/>
            <person name="Liou J."/>
            <person name="Liu S."/>
            <person name="Hsing Y."/>
            <person name="Raghuvanshi S."/>
            <person name="Mohanty A."/>
            <person name="Bharti A.K."/>
            <person name="Gaur A."/>
            <person name="Gupta V."/>
            <person name="Kumar D."/>
            <person name="Ravi V."/>
            <person name="Vij S."/>
            <person name="Kapur A."/>
            <person name="Khurana P."/>
            <person name="Khurana P."/>
            <person name="Khurana J.P."/>
            <person name="Tyagi A.K."/>
            <person name="Gaikwad K."/>
            <person name="Singh A."/>
            <person name="Dalal V."/>
            <person name="Srivastava S."/>
            <person name="Dixit A."/>
            <person name="Pal A.K."/>
            <person name="Ghazi I.A."/>
            <person name="Yadav M."/>
            <person name="Pandit A."/>
            <person name="Bhargava A."/>
            <person name="Sureshbabu K."/>
            <person name="Batra K."/>
            <person name="Sharma T.R."/>
            <person name="Mohapatra T."/>
            <person name="Singh N.K."/>
            <person name="Messing J."/>
            <person name="Nelson A.B."/>
            <person name="Fuks G."/>
            <person name="Kavchok S."/>
            <person name="Keizer G."/>
            <person name="Linton E."/>
            <person name="Llaca V."/>
            <person name="Song R."/>
            <person name="Tanyolac B."/>
            <person name="Young S."/>
            <person name="Ho-Il K."/>
            <person name="Hahn J.H."/>
            <person name="Sangsakoo G."/>
            <person name="Vanavichit A."/>
            <person name="de Mattos Luiz.A.T."/>
            <person name="Zimmer P.D."/>
            <person name="Malone G."/>
            <person name="Dellagostin O."/>
            <person name="de Oliveira A.C."/>
            <person name="Bevan M."/>
            <person name="Bancroft I."/>
            <person name="Minx P."/>
            <person name="Cordum H."/>
            <person name="Wilson R."/>
            <person name="Cheng Z."/>
            <person name="Jin W."/>
            <person name="Jiang J."/>
            <person name="Leong S.A."/>
            <person name="Iwama H."/>
            <person name="Gojobori T."/>
            <person name="Itoh T."/>
            <person name="Niimura Y."/>
            <person name="Fujii Y."/>
            <person name="Habara T."/>
            <person name="Sakai H."/>
            <person name="Sato Y."/>
            <person name="Wilson G."/>
            <person name="Kumar K."/>
            <person name="McCouch S."/>
            <person name="Juretic N."/>
            <person name="Hoen D."/>
            <person name="Wright S."/>
            <person name="Bruskiewich R."/>
            <person name="Bureau T."/>
            <person name="Miyao A."/>
            <person name="Hirochika H."/>
            <person name="Nishikawa T."/>
            <person name="Kadowaki K."/>
            <person name="Sugiura M."/>
            <person name="Burr B."/>
            <person name="Sasaki T."/>
        </authorList>
    </citation>
    <scope>NUCLEOTIDE SEQUENCE [LARGE SCALE GENOMIC DNA]</scope>
    <source>
        <strain evidence="3">cv. Nipponbare</strain>
    </source>
</reference>
<sequence length="136" mass="14682">IVESILSSFTGSAPGEVPKKMESSDVVLVTGATGGVGRRVVDILRNKGIPVRVLARNEEKARSMLGPDVDLIIGDVTKENSLDPKYFKGIKKVVNAVSVIVGPKEGDTPDRQKYKQGIKFFEPEVAASIHSFSCRI</sequence>
<feature type="domain" description="NAD(P)-binding" evidence="1">
    <location>
        <begin position="31"/>
        <end position="102"/>
    </location>
</feature>
<dbReference type="Proteomes" id="UP000059680">
    <property type="component" value="Chromosome 2"/>
</dbReference>
<dbReference type="Gene3D" id="3.40.50.720">
    <property type="entry name" value="NAD(P)-binding Rossmann-like Domain"/>
    <property type="match status" value="1"/>
</dbReference>
<protein>
    <submittedName>
        <fullName evidence="2">Os02g0234500 protein</fullName>
    </submittedName>
</protein>
<name>A0A0P0VGU2_ORYSJ</name>
<keyword evidence="3" id="KW-1185">Reference proteome</keyword>
<organism evidence="2 3">
    <name type="scientific">Oryza sativa subsp. japonica</name>
    <name type="common">Rice</name>
    <dbReference type="NCBI Taxonomy" id="39947"/>
    <lineage>
        <taxon>Eukaryota</taxon>
        <taxon>Viridiplantae</taxon>
        <taxon>Streptophyta</taxon>
        <taxon>Embryophyta</taxon>
        <taxon>Tracheophyta</taxon>
        <taxon>Spermatophyta</taxon>
        <taxon>Magnoliopsida</taxon>
        <taxon>Liliopsida</taxon>
        <taxon>Poales</taxon>
        <taxon>Poaceae</taxon>
        <taxon>BOP clade</taxon>
        <taxon>Oryzoideae</taxon>
        <taxon>Oryzeae</taxon>
        <taxon>Oryzinae</taxon>
        <taxon>Oryza</taxon>
        <taxon>Oryza sativa</taxon>
    </lineage>
</organism>
<dbReference type="InterPro" id="IPR036291">
    <property type="entry name" value="NAD(P)-bd_dom_sf"/>
</dbReference>